<sequence>MKQDFSKYSVLTFDCYGTLIDWERGIWDALQPILTENNRLDLTKASALQQFAALESHQQSAAPGMRYSSVLETVHARFALDNELATTDEMNEKFAKSVAEWPSFSDSADALCTLQTKYKLVILSNVDRAGFAASNRKLGVEFDAIYTAEDIGSYKPDLRNFEYMLRHLSEDFGFEKPDVLHVAQSLHHDHAPARKMGLANVWIDRQNLSRGGTDWKEGNFGATALVDEVPETDFVFYTMEEFTRVAVG</sequence>
<gene>
    <name evidence="2" type="ORF">METZ01_LOCUS54350</name>
</gene>
<dbReference type="NCBIfam" id="TIGR01428">
    <property type="entry name" value="HAD_type_II"/>
    <property type="match status" value="1"/>
</dbReference>
<evidence type="ECO:0000313" key="2">
    <source>
        <dbReference type="EMBL" id="SVA01496.1"/>
    </source>
</evidence>
<protein>
    <recommendedName>
        <fullName evidence="3">Haloacid dehalogenase, type II</fullName>
    </recommendedName>
</protein>
<dbReference type="PANTHER" id="PTHR43316:SF9">
    <property type="entry name" value="ACID DEHALOGENASE, PUTATIVE (AFU_ORTHOLOGUE AFUA_6G14460)-RELATED"/>
    <property type="match status" value="1"/>
</dbReference>
<dbReference type="EMBL" id="UINC01002909">
    <property type="protein sequence ID" value="SVA01496.1"/>
    <property type="molecule type" value="Genomic_DNA"/>
</dbReference>
<dbReference type="Gene3D" id="3.40.50.1000">
    <property type="entry name" value="HAD superfamily/HAD-like"/>
    <property type="match status" value="1"/>
</dbReference>
<keyword evidence="1" id="KW-0378">Hydrolase</keyword>
<dbReference type="InterPro" id="IPR051540">
    <property type="entry name" value="S-2-haloacid_dehalogenase"/>
</dbReference>
<dbReference type="Pfam" id="PF13419">
    <property type="entry name" value="HAD_2"/>
    <property type="match status" value="1"/>
</dbReference>
<dbReference type="SUPFAM" id="SSF56784">
    <property type="entry name" value="HAD-like"/>
    <property type="match status" value="1"/>
</dbReference>
<reference evidence="2" key="1">
    <citation type="submission" date="2018-05" db="EMBL/GenBank/DDBJ databases">
        <authorList>
            <person name="Lanie J.A."/>
            <person name="Ng W.-L."/>
            <person name="Kazmierczak K.M."/>
            <person name="Andrzejewski T.M."/>
            <person name="Davidsen T.M."/>
            <person name="Wayne K.J."/>
            <person name="Tettelin H."/>
            <person name="Glass J.I."/>
            <person name="Rusch D."/>
            <person name="Podicherti R."/>
            <person name="Tsui H.-C.T."/>
            <person name="Winkler M.E."/>
        </authorList>
    </citation>
    <scope>NUCLEOTIDE SEQUENCE</scope>
</reference>
<dbReference type="InterPro" id="IPR006328">
    <property type="entry name" value="2-HAD"/>
</dbReference>
<dbReference type="InterPro" id="IPR023214">
    <property type="entry name" value="HAD_sf"/>
</dbReference>
<dbReference type="SFLD" id="SFLDG01129">
    <property type="entry name" value="C1.5:_HAD__Beta-PGM__Phosphata"/>
    <property type="match status" value="1"/>
</dbReference>
<dbReference type="InterPro" id="IPR041492">
    <property type="entry name" value="HAD_2"/>
</dbReference>
<accession>A0A381SBV2</accession>
<evidence type="ECO:0000256" key="1">
    <source>
        <dbReference type="ARBA" id="ARBA00022801"/>
    </source>
</evidence>
<dbReference type="NCBIfam" id="TIGR01493">
    <property type="entry name" value="HAD-SF-IA-v2"/>
    <property type="match status" value="1"/>
</dbReference>
<name>A0A381SBV2_9ZZZZ</name>
<evidence type="ECO:0008006" key="3">
    <source>
        <dbReference type="Google" id="ProtNLM"/>
    </source>
</evidence>
<dbReference type="PANTHER" id="PTHR43316">
    <property type="entry name" value="HYDROLASE, HALOACID DELAHOGENASE-RELATED"/>
    <property type="match status" value="1"/>
</dbReference>
<dbReference type="GO" id="GO:0019120">
    <property type="term" value="F:hydrolase activity, acting on acid halide bonds, in C-halide compounds"/>
    <property type="evidence" value="ECO:0007669"/>
    <property type="project" value="InterPro"/>
</dbReference>
<dbReference type="AlphaFoldDB" id="A0A381SBV2"/>
<dbReference type="Gene3D" id="1.10.150.750">
    <property type="match status" value="1"/>
</dbReference>
<organism evidence="2">
    <name type="scientific">marine metagenome</name>
    <dbReference type="NCBI Taxonomy" id="408172"/>
    <lineage>
        <taxon>unclassified sequences</taxon>
        <taxon>metagenomes</taxon>
        <taxon>ecological metagenomes</taxon>
    </lineage>
</organism>
<dbReference type="SFLD" id="SFLDS00003">
    <property type="entry name" value="Haloacid_Dehalogenase"/>
    <property type="match status" value="1"/>
</dbReference>
<proteinExistence type="predicted"/>
<dbReference type="InterPro" id="IPR006439">
    <property type="entry name" value="HAD-SF_hydro_IA"/>
</dbReference>
<dbReference type="InterPro" id="IPR036412">
    <property type="entry name" value="HAD-like_sf"/>
</dbReference>